<feature type="chain" id="PRO_5025653030" description="RxLR effector protein" evidence="2">
    <location>
        <begin position="18"/>
        <end position="73"/>
    </location>
</feature>
<feature type="signal peptide" evidence="2">
    <location>
        <begin position="1"/>
        <end position="17"/>
    </location>
</feature>
<evidence type="ECO:0008006" key="5">
    <source>
        <dbReference type="Google" id="ProtNLM"/>
    </source>
</evidence>
<gene>
    <name evidence="3" type="ORF">PF002_g32448</name>
</gene>
<comment type="caution">
    <text evidence="3">The sequence shown here is derived from an EMBL/GenBank/DDBJ whole genome shotgun (WGS) entry which is preliminary data.</text>
</comment>
<evidence type="ECO:0000313" key="3">
    <source>
        <dbReference type="EMBL" id="KAE9161137.1"/>
    </source>
</evidence>
<evidence type="ECO:0000256" key="2">
    <source>
        <dbReference type="SAM" id="SignalP"/>
    </source>
</evidence>
<evidence type="ECO:0000256" key="1">
    <source>
        <dbReference type="SAM" id="MobiDB-lite"/>
    </source>
</evidence>
<accession>A0A6A3V994</accession>
<proteinExistence type="predicted"/>
<reference evidence="3 4" key="1">
    <citation type="submission" date="2018-08" db="EMBL/GenBank/DDBJ databases">
        <title>Genomic investigation of the strawberry pathogen Phytophthora fragariae indicates pathogenicity is determined by transcriptional variation in three key races.</title>
        <authorList>
            <person name="Adams T.M."/>
            <person name="Armitage A.D."/>
            <person name="Sobczyk M.K."/>
            <person name="Bates H.J."/>
            <person name="Dunwell J.M."/>
            <person name="Nellist C.F."/>
            <person name="Harrison R.J."/>
        </authorList>
    </citation>
    <scope>NUCLEOTIDE SEQUENCE [LARGE SCALE GENOMIC DNA]</scope>
    <source>
        <strain evidence="3 4">BC-1</strain>
    </source>
</reference>
<protein>
    <recommendedName>
        <fullName evidence="5">RxLR effector protein</fullName>
    </recommendedName>
</protein>
<organism evidence="3 4">
    <name type="scientific">Phytophthora fragariae</name>
    <dbReference type="NCBI Taxonomy" id="53985"/>
    <lineage>
        <taxon>Eukaryota</taxon>
        <taxon>Sar</taxon>
        <taxon>Stramenopiles</taxon>
        <taxon>Oomycota</taxon>
        <taxon>Peronosporomycetes</taxon>
        <taxon>Peronosporales</taxon>
        <taxon>Peronosporaceae</taxon>
        <taxon>Phytophthora</taxon>
    </lineage>
</organism>
<dbReference type="AlphaFoldDB" id="A0A6A3V994"/>
<feature type="region of interest" description="Disordered" evidence="1">
    <location>
        <begin position="32"/>
        <end position="52"/>
    </location>
</feature>
<evidence type="ECO:0000313" key="4">
    <source>
        <dbReference type="Proteomes" id="UP000440367"/>
    </source>
</evidence>
<dbReference type="Proteomes" id="UP000440367">
    <property type="component" value="Unassembled WGS sequence"/>
</dbReference>
<dbReference type="EMBL" id="QXGD01007302">
    <property type="protein sequence ID" value="KAE9161137.1"/>
    <property type="molecule type" value="Genomic_DNA"/>
</dbReference>
<sequence length="73" mass="7864">MHVSSITFNAGIQLATASVLLAPALTAAKLHESIRGSQRRPTVRRHTQGPLPACRPPFRSLSTCVSRCEARAL</sequence>
<name>A0A6A3V994_9STRA</name>
<feature type="compositionally biased region" description="Basic residues" evidence="1">
    <location>
        <begin position="37"/>
        <end position="47"/>
    </location>
</feature>
<keyword evidence="2" id="KW-0732">Signal</keyword>